<protein>
    <recommendedName>
        <fullName evidence="2">DNA polymerase III subunit delta</fullName>
        <ecNumber evidence="1">2.7.7.7</ecNumber>
    </recommendedName>
</protein>
<dbReference type="RefSeq" id="WP_008909649.1">
    <property type="nucleotide sequence ID" value="NZ_CAKP01000122.1"/>
</dbReference>
<dbReference type="AlphaFoldDB" id="I7K9S8"/>
<keyword evidence="4" id="KW-0548">Nucleotidyltransferase</keyword>
<dbReference type="InterPro" id="IPR005790">
    <property type="entry name" value="DNA_polIII_delta"/>
</dbReference>
<proteinExistence type="inferred from homology"/>
<comment type="catalytic activity">
    <reaction evidence="8">
        <text>DNA(n) + a 2'-deoxyribonucleoside 5'-triphosphate = DNA(n+1) + diphosphate</text>
        <dbReference type="Rhea" id="RHEA:22508"/>
        <dbReference type="Rhea" id="RHEA-COMP:17339"/>
        <dbReference type="Rhea" id="RHEA-COMP:17340"/>
        <dbReference type="ChEBI" id="CHEBI:33019"/>
        <dbReference type="ChEBI" id="CHEBI:61560"/>
        <dbReference type="ChEBI" id="CHEBI:173112"/>
        <dbReference type="EC" id="2.7.7.7"/>
    </reaction>
</comment>
<evidence type="ECO:0000256" key="6">
    <source>
        <dbReference type="ARBA" id="ARBA00022932"/>
    </source>
</evidence>
<dbReference type="PANTHER" id="PTHR34388">
    <property type="entry name" value="DNA POLYMERASE III SUBUNIT DELTA"/>
    <property type="match status" value="1"/>
</dbReference>
<dbReference type="NCBIfam" id="TIGR01128">
    <property type="entry name" value="holA"/>
    <property type="match status" value="1"/>
</dbReference>
<comment type="similarity">
    <text evidence="7">Belongs to the DNA polymerase HolA subunit family.</text>
</comment>
<dbReference type="STRING" id="857293.CAAU_2311"/>
<evidence type="ECO:0000256" key="5">
    <source>
        <dbReference type="ARBA" id="ARBA00022705"/>
    </source>
</evidence>
<keyword evidence="5" id="KW-0235">DNA replication</keyword>
<dbReference type="Gene3D" id="3.40.50.300">
    <property type="entry name" value="P-loop containing nucleotide triphosphate hydrolases"/>
    <property type="match status" value="1"/>
</dbReference>
<evidence type="ECO:0000259" key="10">
    <source>
        <dbReference type="Pfam" id="PF21694"/>
    </source>
</evidence>
<keyword evidence="3" id="KW-0808">Transferase</keyword>
<dbReference type="InterPro" id="IPR010372">
    <property type="entry name" value="DNA_pol3_delta_N"/>
</dbReference>
<keyword evidence="12" id="KW-1185">Reference proteome</keyword>
<dbReference type="Gene3D" id="1.20.272.10">
    <property type="match status" value="1"/>
</dbReference>
<dbReference type="Proteomes" id="UP000007652">
    <property type="component" value="Unassembled WGS sequence"/>
</dbReference>
<evidence type="ECO:0000313" key="12">
    <source>
        <dbReference type="Proteomes" id="UP000007652"/>
    </source>
</evidence>
<dbReference type="GO" id="GO:0003887">
    <property type="term" value="F:DNA-directed DNA polymerase activity"/>
    <property type="evidence" value="ECO:0007669"/>
    <property type="project" value="UniProtKB-KW"/>
</dbReference>
<evidence type="ECO:0000256" key="3">
    <source>
        <dbReference type="ARBA" id="ARBA00022679"/>
    </source>
</evidence>
<evidence type="ECO:0000256" key="1">
    <source>
        <dbReference type="ARBA" id="ARBA00012417"/>
    </source>
</evidence>
<gene>
    <name evidence="11" type="ORF">CAAU_2311</name>
</gene>
<dbReference type="EC" id="2.7.7.7" evidence="1"/>
<feature type="domain" description="DNA polymerase III delta subunit-like C-terminal" evidence="10">
    <location>
        <begin position="215"/>
        <end position="340"/>
    </location>
</feature>
<dbReference type="GO" id="GO:0009360">
    <property type="term" value="C:DNA polymerase III complex"/>
    <property type="evidence" value="ECO:0007669"/>
    <property type="project" value="InterPro"/>
</dbReference>
<dbReference type="SUPFAM" id="SSF52540">
    <property type="entry name" value="P-loop containing nucleoside triphosphate hydrolases"/>
    <property type="match status" value="1"/>
</dbReference>
<evidence type="ECO:0000256" key="7">
    <source>
        <dbReference type="ARBA" id="ARBA00034754"/>
    </source>
</evidence>
<dbReference type="eggNOG" id="COG1466">
    <property type="taxonomic scope" value="Bacteria"/>
</dbReference>
<reference evidence="11 12" key="1">
    <citation type="journal article" date="2011" name="J. Bacteriol.">
        <title>Draft genome sequence of Caloramator australicus strain RC3T, a thermoanaerobe from the Great Artesian Basin of Australia.</title>
        <authorList>
            <person name="Ogg C.D."/>
            <person name="Patel B.K.C."/>
        </authorList>
    </citation>
    <scope>NUCLEOTIDE SEQUENCE [LARGE SCALE GENOMIC DNA]</scope>
    <source>
        <strain evidence="11 12">RC3</strain>
    </source>
</reference>
<dbReference type="InterPro" id="IPR008921">
    <property type="entry name" value="DNA_pol3_clamp-load_cplx_C"/>
</dbReference>
<dbReference type="InterPro" id="IPR027417">
    <property type="entry name" value="P-loop_NTPase"/>
</dbReference>
<name>I7K9S8_9CLOT</name>
<organism evidence="11 12">
    <name type="scientific">Caloramator australicus RC3</name>
    <dbReference type="NCBI Taxonomy" id="857293"/>
    <lineage>
        <taxon>Bacteria</taxon>
        <taxon>Bacillati</taxon>
        <taxon>Bacillota</taxon>
        <taxon>Clostridia</taxon>
        <taxon>Eubacteriales</taxon>
        <taxon>Clostridiaceae</taxon>
        <taxon>Caloramator</taxon>
    </lineage>
</organism>
<evidence type="ECO:0000256" key="8">
    <source>
        <dbReference type="ARBA" id="ARBA00049244"/>
    </source>
</evidence>
<dbReference type="GO" id="GO:0006261">
    <property type="term" value="P:DNA-templated DNA replication"/>
    <property type="evidence" value="ECO:0007669"/>
    <property type="project" value="TreeGrafter"/>
</dbReference>
<dbReference type="InterPro" id="IPR048466">
    <property type="entry name" value="DNA_pol3_delta-like_C"/>
</dbReference>
<sequence length="343" mass="39679">MIVNDIKSFERELQSNRVIIIGGTNKNDIVLSLKKAYKFYEENGYDIRILDFENTSIDEIKNAIFTSTFFVTAKLVHVKNFNIIKARTEEEKINIDKGIIKELVELIRIVDSDTVLLFTTDGQIDLSNQVSKIVSEIGCLAHFVITKQDLPSFVEKLVNKEYKKAGRAEINYFLESINYSTQEVYNELNKLIDYTLDEPKITLQHIDDIVTKTLESNIFKMVDSIGKKEAHTALSILNTLINQKESELKILGMIIRQFRLLYLMKIIDERHKGMGEDEILRNLSLDGKKRFIIKNLRIQHQKFNRDEIIKNINLCLETDFSIKSGKLQDSKLALELLILNICK</sequence>
<comment type="caution">
    <text evidence="11">The sequence shown here is derived from an EMBL/GenBank/DDBJ whole genome shotgun (WGS) entry which is preliminary data.</text>
</comment>
<dbReference type="Pfam" id="PF06144">
    <property type="entry name" value="DNA_pol3_delta"/>
    <property type="match status" value="1"/>
</dbReference>
<evidence type="ECO:0000256" key="4">
    <source>
        <dbReference type="ARBA" id="ARBA00022695"/>
    </source>
</evidence>
<dbReference type="Gene3D" id="1.10.8.60">
    <property type="match status" value="1"/>
</dbReference>
<dbReference type="OrthoDB" id="9775929at2"/>
<dbReference type="GO" id="GO:0003677">
    <property type="term" value="F:DNA binding"/>
    <property type="evidence" value="ECO:0007669"/>
    <property type="project" value="InterPro"/>
</dbReference>
<keyword evidence="6" id="KW-0239">DNA-directed DNA polymerase</keyword>
<dbReference type="PANTHER" id="PTHR34388:SF1">
    <property type="entry name" value="DNA POLYMERASE III SUBUNIT DELTA"/>
    <property type="match status" value="1"/>
</dbReference>
<feature type="domain" description="DNA polymerase III delta N-terminal" evidence="9">
    <location>
        <begin position="49"/>
        <end position="133"/>
    </location>
</feature>
<dbReference type="SUPFAM" id="SSF48019">
    <property type="entry name" value="post-AAA+ oligomerization domain-like"/>
    <property type="match status" value="1"/>
</dbReference>
<dbReference type="EMBL" id="CAKP01000122">
    <property type="protein sequence ID" value="CCJ34395.1"/>
    <property type="molecule type" value="Genomic_DNA"/>
</dbReference>
<evidence type="ECO:0000313" key="11">
    <source>
        <dbReference type="EMBL" id="CCJ34395.1"/>
    </source>
</evidence>
<accession>I7K9S8</accession>
<evidence type="ECO:0000259" key="9">
    <source>
        <dbReference type="Pfam" id="PF06144"/>
    </source>
</evidence>
<dbReference type="Pfam" id="PF21694">
    <property type="entry name" value="DNA_pol3_delta_C"/>
    <property type="match status" value="1"/>
</dbReference>
<evidence type="ECO:0000256" key="2">
    <source>
        <dbReference type="ARBA" id="ARBA00017703"/>
    </source>
</evidence>